<gene>
    <name evidence="1" type="ORF">ED733_006246</name>
</gene>
<evidence type="ECO:0000313" key="1">
    <source>
        <dbReference type="EMBL" id="TWU78000.1"/>
    </source>
</evidence>
<dbReference type="Gene3D" id="3.40.640.10">
    <property type="entry name" value="Type I PLP-dependent aspartate aminotransferase-like (Major domain)"/>
    <property type="match status" value="1"/>
</dbReference>
<accession>A0A5C6GK59</accession>
<dbReference type="Proteomes" id="UP000317257">
    <property type="component" value="Unassembled WGS sequence"/>
</dbReference>
<comment type="caution">
    <text evidence="1">The sequence shown here is derived from an EMBL/GenBank/DDBJ whole genome shotgun (WGS) entry which is preliminary data.</text>
</comment>
<reference evidence="2" key="1">
    <citation type="submission" date="2018-12" db="EMBL/GenBank/DDBJ databases">
        <title>The complete genome of Metarhizium rileyi, a key fungal pathogen of Lepidoptera.</title>
        <authorList>
            <person name="Binneck E."/>
            <person name="Lastra C.C.L."/>
            <person name="Sosa-Gomez D.R."/>
        </authorList>
    </citation>
    <scope>NUCLEOTIDE SEQUENCE [LARGE SCALE GENOMIC DNA]</scope>
    <source>
        <strain evidence="2">Cep018-CH2</strain>
    </source>
</reference>
<dbReference type="SUPFAM" id="SSF53383">
    <property type="entry name" value="PLP-dependent transferases"/>
    <property type="match status" value="1"/>
</dbReference>
<evidence type="ECO:0008006" key="3">
    <source>
        <dbReference type="Google" id="ProtNLM"/>
    </source>
</evidence>
<dbReference type="EMBL" id="SBHS01000002">
    <property type="protein sequence ID" value="TWU78000.1"/>
    <property type="molecule type" value="Genomic_DNA"/>
</dbReference>
<name>A0A5C6GK59_METRR</name>
<protein>
    <recommendedName>
        <fullName evidence="3">Pyridoxal phosphate-dependent transferase, major domain protein</fullName>
    </recommendedName>
</protein>
<proteinExistence type="predicted"/>
<dbReference type="InterPro" id="IPR015421">
    <property type="entry name" value="PyrdxlP-dep_Trfase_major"/>
</dbReference>
<evidence type="ECO:0000313" key="2">
    <source>
        <dbReference type="Proteomes" id="UP000317257"/>
    </source>
</evidence>
<organism evidence="1 2">
    <name type="scientific">Metarhizium rileyi (strain RCEF 4871)</name>
    <name type="common">Nomuraea rileyi</name>
    <dbReference type="NCBI Taxonomy" id="1649241"/>
    <lineage>
        <taxon>Eukaryota</taxon>
        <taxon>Fungi</taxon>
        <taxon>Dikarya</taxon>
        <taxon>Ascomycota</taxon>
        <taxon>Pezizomycotina</taxon>
        <taxon>Sordariomycetes</taxon>
        <taxon>Hypocreomycetidae</taxon>
        <taxon>Hypocreales</taxon>
        <taxon>Clavicipitaceae</taxon>
        <taxon>Metarhizium</taxon>
    </lineage>
</organism>
<sequence>MKSDRGYQVISEDNQTKQPSRNLTAVGVILSGTIHAKQSLASAICARFKMSKVRFTNSGTEANLLALAAARPCKDKAVVSLQRRNS</sequence>
<dbReference type="AlphaFoldDB" id="A0A5C6GK59"/>
<dbReference type="InterPro" id="IPR015424">
    <property type="entry name" value="PyrdxlP-dep_Trfase"/>
</dbReference>